<feature type="region of interest" description="Disordered" evidence="10">
    <location>
        <begin position="1"/>
        <end position="35"/>
    </location>
</feature>
<evidence type="ECO:0000256" key="5">
    <source>
        <dbReference type="ARBA" id="ARBA00023149"/>
    </source>
</evidence>
<feature type="domain" description="PAS" evidence="11">
    <location>
        <begin position="228"/>
        <end position="304"/>
    </location>
</feature>
<dbReference type="GO" id="GO:0006198">
    <property type="term" value="P:cAMP catabolic process"/>
    <property type="evidence" value="ECO:0007669"/>
    <property type="project" value="UniProtKB-UniPathway"/>
</dbReference>
<evidence type="ECO:0000256" key="7">
    <source>
        <dbReference type="PIRSR" id="PIRSR623088-2"/>
    </source>
</evidence>
<dbReference type="InterPro" id="IPR035965">
    <property type="entry name" value="PAS-like_dom_sf"/>
</dbReference>
<dbReference type="Proteomes" id="UP000515154">
    <property type="component" value="Linkage group LG9"/>
</dbReference>
<dbReference type="NCBIfam" id="TIGR00229">
    <property type="entry name" value="sensory_box"/>
    <property type="match status" value="1"/>
</dbReference>
<keyword evidence="4 9" id="KW-0378">Hydrolase</keyword>
<accession>A0A6P7SR47</accession>
<evidence type="ECO:0000256" key="2">
    <source>
        <dbReference type="ARBA" id="ARBA00006437"/>
    </source>
</evidence>
<dbReference type="InterPro" id="IPR003607">
    <property type="entry name" value="HD/PDEase_dom"/>
</dbReference>
<sequence length="844" mass="95861">MGCAPSIRGSRPGYCRDRADDSNSSPVARSPPKLSRLFPITRALRSGNLPTDNPESNEPPPNEQISLQEKSLEPLNQTCDYAMFGPMRLKHIKLSVLLVFPKEDSQCDAFQMAANRLKYDLFVVRSAEAAVECYRECHYDIVIIDQRQSKILDSEQVCRSMHQMKSSENSVFLAVTKKCPSDKEEPCIFTLLQAGFNKRYLENSNVGSCMNELLSLDADVHQCYKLSASMALFTALEYASDAVEIVNADHEIQYINSAYERLSGYATDEILGKNAKEFPRSDKVKPEHLDIINNHLVKDKLWEGLHYMRRKSGGSIPHHCRIVPVLGPLGKVMYYVSVKNNHELFFNQLRDGDLSGSQLANGAVQGLNRHRESLSKMQSVLVEAPINKAISIISSVQENCSNPVGQALDKALEILRSSELYSPYLSQPMKDDQMSSELVGGLLSQGLRRRFSNYDVNRSSHHSHFHNIPSSPTTLLNQVPEKIQLILETETSWHFNIIDLEKATNNRPLVFLGLKILLRFGACEVLNVSETCLMNWLQTIESKYHASNYYHNSTHATDVLHAAAFFLEQLKYKAIFDQMDEISCLISAIIHDVDHPGRTNAFLINARNELALLYNDLAVLENHHVSLAFSVTCKDDSVNIFKNLSQDDFRTMRHSIIDMVLATEMTKHFEHVSKFNNCINKVLTKPSEASPTSDQSSMDSMSDIVAHLSTDESRILIKRMLMKCADISNPCRPLDLCIIWAKRIAEEYFDQTDEEITKHLPIVMPIFSRNTCSIPKSQCSFIEYFVQGMFESWSEICDIPELMEFLKINYQYWKKEDVQESAELPEIEEEISQSEDTKEDSKDS</sequence>
<feature type="binding site" evidence="7">
    <location>
        <position position="592"/>
    </location>
    <ligand>
        <name>AMP</name>
        <dbReference type="ChEBI" id="CHEBI:456215"/>
    </ligand>
</feature>
<evidence type="ECO:0000256" key="6">
    <source>
        <dbReference type="PIRSR" id="PIRSR623088-1"/>
    </source>
</evidence>
<dbReference type="Pfam" id="PF00233">
    <property type="entry name" value="PDEase_I"/>
    <property type="match status" value="1"/>
</dbReference>
<dbReference type="CDD" id="cd00130">
    <property type="entry name" value="PAS"/>
    <property type="match status" value="1"/>
</dbReference>
<evidence type="ECO:0000256" key="8">
    <source>
        <dbReference type="PIRSR" id="PIRSR623088-3"/>
    </source>
</evidence>
<evidence type="ECO:0000256" key="3">
    <source>
        <dbReference type="ARBA" id="ARBA00022723"/>
    </source>
</evidence>
<feature type="binding site" evidence="8">
    <location>
        <position position="726"/>
    </location>
    <ligand>
        <name>Zn(2+)</name>
        <dbReference type="ChEBI" id="CHEBI:29105"/>
        <label>1</label>
    </ligand>
</feature>
<name>A0A6P7SR47_9MOLL</name>
<dbReference type="PRINTS" id="PR00387">
    <property type="entry name" value="PDIESTERASE1"/>
</dbReference>
<dbReference type="KEGG" id="osn:115215564"/>
<reference evidence="14" key="1">
    <citation type="submission" date="2025-08" db="UniProtKB">
        <authorList>
            <consortium name="RefSeq"/>
        </authorList>
    </citation>
    <scope>IDENTIFICATION</scope>
</reference>
<feature type="region of interest" description="Disordered" evidence="10">
    <location>
        <begin position="45"/>
        <end position="64"/>
    </location>
</feature>
<feature type="binding site" evidence="7">
    <location>
        <position position="778"/>
    </location>
    <ligand>
        <name>AMP</name>
        <dbReference type="ChEBI" id="CHEBI:456215"/>
    </ligand>
</feature>
<dbReference type="SUPFAM" id="SSF109604">
    <property type="entry name" value="HD-domain/PDEase-like"/>
    <property type="match status" value="1"/>
</dbReference>
<feature type="active site" description="Proton donor" evidence="6">
    <location>
        <position position="551"/>
    </location>
</feature>
<dbReference type="InterPro" id="IPR036971">
    <property type="entry name" value="PDEase_catalytic_dom_sf"/>
</dbReference>
<evidence type="ECO:0000259" key="11">
    <source>
        <dbReference type="PROSITE" id="PS50112"/>
    </source>
</evidence>
<dbReference type="InterPro" id="IPR057304">
    <property type="entry name" value="PDE8-like_REC_N"/>
</dbReference>
<comment type="cofactor">
    <cofactor evidence="9">
        <name>a divalent metal cation</name>
        <dbReference type="ChEBI" id="CHEBI:60240"/>
    </cofactor>
    <text evidence="9">Binds 2 divalent metal cations per subunit. Site 1 may preferentially bind zinc ions, while site 2 has a preference for magnesium and/or manganese ions.</text>
</comment>
<dbReference type="Gene3D" id="3.30.450.20">
    <property type="entry name" value="PAS domain"/>
    <property type="match status" value="1"/>
</dbReference>
<feature type="binding site" evidence="8">
    <location>
        <position position="591"/>
    </location>
    <ligand>
        <name>Zn(2+)</name>
        <dbReference type="ChEBI" id="CHEBI:29105"/>
        <label>1</label>
    </ligand>
</feature>
<feature type="compositionally biased region" description="Basic and acidic residues" evidence="10">
    <location>
        <begin position="835"/>
        <end position="844"/>
    </location>
</feature>
<comment type="pathway">
    <text evidence="1">Purine metabolism; 3',5'-cyclic AMP degradation; AMP from 3',5'-cyclic AMP: step 1/1.</text>
</comment>
<keyword evidence="13" id="KW-1185">Reference proteome</keyword>
<dbReference type="SUPFAM" id="SSF55785">
    <property type="entry name" value="PYP-like sensor domain (PAS domain)"/>
    <property type="match status" value="1"/>
</dbReference>
<feature type="binding site" evidence="8">
    <location>
        <position position="592"/>
    </location>
    <ligand>
        <name>Zn(2+)</name>
        <dbReference type="ChEBI" id="CHEBI:29105"/>
        <label>1</label>
    </ligand>
</feature>
<evidence type="ECO:0000256" key="9">
    <source>
        <dbReference type="RuleBase" id="RU363067"/>
    </source>
</evidence>
<evidence type="ECO:0000313" key="14">
    <source>
        <dbReference type="RefSeq" id="XP_029640623.1"/>
    </source>
</evidence>
<dbReference type="UniPathway" id="UPA00762">
    <property type="reaction ID" value="UER00747"/>
</dbReference>
<feature type="binding site" evidence="8">
    <location>
        <position position="592"/>
    </location>
    <ligand>
        <name>Zn(2+)</name>
        <dbReference type="ChEBI" id="CHEBI:29105"/>
        <label>2</label>
    </ligand>
</feature>
<evidence type="ECO:0000259" key="12">
    <source>
        <dbReference type="PROSITE" id="PS51845"/>
    </source>
</evidence>
<dbReference type="PROSITE" id="PS50112">
    <property type="entry name" value="PAS"/>
    <property type="match status" value="1"/>
</dbReference>
<organism evidence="13 14">
    <name type="scientific">Octopus sinensis</name>
    <name type="common">East Asian common octopus</name>
    <dbReference type="NCBI Taxonomy" id="2607531"/>
    <lineage>
        <taxon>Eukaryota</taxon>
        <taxon>Metazoa</taxon>
        <taxon>Spiralia</taxon>
        <taxon>Lophotrochozoa</taxon>
        <taxon>Mollusca</taxon>
        <taxon>Cephalopoda</taxon>
        <taxon>Coleoidea</taxon>
        <taxon>Octopodiformes</taxon>
        <taxon>Octopoda</taxon>
        <taxon>Incirrata</taxon>
        <taxon>Octopodidae</taxon>
        <taxon>Octopus</taxon>
    </lineage>
</organism>
<feature type="binding site" evidence="7">
    <location>
        <begin position="551"/>
        <end position="555"/>
    </location>
    <ligand>
        <name>AMP</name>
        <dbReference type="ChEBI" id="CHEBI:456215"/>
    </ligand>
</feature>
<comment type="similarity">
    <text evidence="2">Belongs to the cyclic nucleotide phosphodiesterase family. PDE8 subfamily.</text>
</comment>
<keyword evidence="3 8" id="KW-0479">Metal-binding</keyword>
<feature type="binding site" evidence="8">
    <location>
        <position position="555"/>
    </location>
    <ligand>
        <name>Zn(2+)</name>
        <dbReference type="ChEBI" id="CHEBI:29105"/>
        <label>1</label>
    </ligand>
</feature>
<dbReference type="RefSeq" id="XP_029640623.1">
    <property type="nucleotide sequence ID" value="XM_029784763.2"/>
</dbReference>
<keyword evidence="5" id="KW-0114">cAMP</keyword>
<feature type="binding site" evidence="7">
    <location>
        <position position="726"/>
    </location>
    <ligand>
        <name>AMP</name>
        <dbReference type="ChEBI" id="CHEBI:456215"/>
    </ligand>
</feature>
<dbReference type="Gene3D" id="1.10.1300.10">
    <property type="entry name" value="3'5'-cyclic nucleotide phosphodiesterase, catalytic domain"/>
    <property type="match status" value="1"/>
</dbReference>
<dbReference type="Pfam" id="PF23198">
    <property type="entry name" value="PDE8A_N"/>
    <property type="match status" value="1"/>
</dbReference>
<feature type="compositionally biased region" description="Acidic residues" evidence="10">
    <location>
        <begin position="820"/>
        <end position="833"/>
    </location>
</feature>
<evidence type="ECO:0000256" key="4">
    <source>
        <dbReference type="ARBA" id="ARBA00022801"/>
    </source>
</evidence>
<dbReference type="EC" id="3.1.4.-" evidence="9"/>
<dbReference type="InterPro" id="IPR002073">
    <property type="entry name" value="PDEase_catalytic_dom"/>
</dbReference>
<dbReference type="GO" id="GO:0004114">
    <property type="term" value="F:3',5'-cyclic-nucleotide phosphodiesterase activity"/>
    <property type="evidence" value="ECO:0007669"/>
    <property type="project" value="InterPro"/>
</dbReference>
<feature type="domain" description="PDEase" evidence="12">
    <location>
        <begin position="475"/>
        <end position="820"/>
    </location>
</feature>
<dbReference type="PROSITE" id="PS51845">
    <property type="entry name" value="PDEASE_I_2"/>
    <property type="match status" value="1"/>
</dbReference>
<dbReference type="GO" id="GO:0046872">
    <property type="term" value="F:metal ion binding"/>
    <property type="evidence" value="ECO:0007669"/>
    <property type="project" value="UniProtKB-KW"/>
</dbReference>
<dbReference type="AlphaFoldDB" id="A0A6P7SR47"/>
<feature type="region of interest" description="Disordered" evidence="10">
    <location>
        <begin position="820"/>
        <end position="844"/>
    </location>
</feature>
<evidence type="ECO:0000256" key="1">
    <source>
        <dbReference type="ARBA" id="ARBA00004703"/>
    </source>
</evidence>
<dbReference type="PROSITE" id="PS00126">
    <property type="entry name" value="PDEASE_I_1"/>
    <property type="match status" value="1"/>
</dbReference>
<proteinExistence type="inferred from homology"/>
<dbReference type="CDD" id="cd00077">
    <property type="entry name" value="HDc"/>
    <property type="match status" value="1"/>
</dbReference>
<protein>
    <recommendedName>
        <fullName evidence="9">Phosphodiesterase</fullName>
        <ecNumber evidence="9">3.1.4.-</ecNumber>
    </recommendedName>
</protein>
<evidence type="ECO:0000256" key="10">
    <source>
        <dbReference type="SAM" id="MobiDB-lite"/>
    </source>
</evidence>
<dbReference type="InterPro" id="IPR023088">
    <property type="entry name" value="PDEase"/>
</dbReference>
<dbReference type="GO" id="GO:0007165">
    <property type="term" value="P:signal transduction"/>
    <property type="evidence" value="ECO:0007669"/>
    <property type="project" value="InterPro"/>
</dbReference>
<evidence type="ECO:0000313" key="13">
    <source>
        <dbReference type="Proteomes" id="UP000515154"/>
    </source>
</evidence>
<gene>
    <name evidence="14" type="primary">LOC115215564</name>
</gene>
<dbReference type="Pfam" id="PF13426">
    <property type="entry name" value="PAS_9"/>
    <property type="match status" value="1"/>
</dbReference>
<dbReference type="PANTHER" id="PTHR11347">
    <property type="entry name" value="CYCLIC NUCLEOTIDE PHOSPHODIESTERASE"/>
    <property type="match status" value="1"/>
</dbReference>
<dbReference type="InterPro" id="IPR000014">
    <property type="entry name" value="PAS"/>
</dbReference>
<dbReference type="SMART" id="SM00091">
    <property type="entry name" value="PAS"/>
    <property type="match status" value="1"/>
</dbReference>
<dbReference type="InterPro" id="IPR023174">
    <property type="entry name" value="PDEase_CS"/>
</dbReference>